<protein>
    <submittedName>
        <fullName evidence="2">Mechanosensitive ion channel</fullName>
    </submittedName>
</protein>
<feature type="transmembrane region" description="Helical" evidence="1">
    <location>
        <begin position="283"/>
        <end position="308"/>
    </location>
</feature>
<dbReference type="PANTHER" id="PTHR30221">
    <property type="entry name" value="SMALL-CONDUCTANCE MECHANOSENSITIVE CHANNEL"/>
    <property type="match status" value="1"/>
</dbReference>
<dbReference type="InterPro" id="IPR045275">
    <property type="entry name" value="MscS_archaea/bacteria_type"/>
</dbReference>
<keyword evidence="1" id="KW-1133">Transmembrane helix</keyword>
<proteinExistence type="predicted"/>
<dbReference type="NCBIfam" id="NF033912">
    <property type="entry name" value="msc"/>
    <property type="match status" value="1"/>
</dbReference>
<reference evidence="3" key="1">
    <citation type="submission" date="2016-10" db="EMBL/GenBank/DDBJ databases">
        <title>Comparative genomics uncovers the prolific and rare metabolic potential of the cyanobacterial genus Moorea.</title>
        <authorList>
            <person name="Leao T."/>
            <person name="Castelao G."/>
            <person name="Korobeynikov A."/>
            <person name="Monroe E.A."/>
            <person name="Podell S."/>
            <person name="Glukhov E."/>
            <person name="Allen E."/>
            <person name="Gerwick W.H."/>
            <person name="Gerwick L."/>
        </authorList>
    </citation>
    <scope>NUCLEOTIDE SEQUENCE [LARGE SCALE GENOMIC DNA]</scope>
    <source>
        <strain evidence="3">JHB</strain>
    </source>
</reference>
<dbReference type="EMBL" id="CP017708">
    <property type="protein sequence ID" value="AOY80865.1"/>
    <property type="molecule type" value="Genomic_DNA"/>
</dbReference>
<sequence>MNGTWEGIFQIVGVGVQPSAHLVLAQTNIPALDQVLADGGTTLLNVVKAIAILVIGLILAKIAAGITKAVLNRTNIDNNIAQWATGGQPGSSPAVEEWLSGAVFWIIIVFTVVAVLETLKLDTVSGPLNSFLDTILGFLPSVFGAAILLGVAWLLGTIVKMIVVRTLNALNIDQRLGEQVGDGGTGQFSLAQTIGNALYYLIFLLFLPSVLETLGLQGTLDPVLSMLGEIWGIVPNIGAAIAIGAIGWFIAQLVQRLVTSFLTAAGANQIGERFGLSTSGGRSLAGIIGTIVYVLILIPVATAALNALQIQAISGPSIAMLSQVTNTIPKLFAAAGILAVFYVIGQFVSDLATNVLTDVGFNNLFNWLGFSASTTDQTAESETAESDTPQNPLTSRTPSELAGLLVLIGIMIAGIVAATDVLQIPALTDIVGGVGFIGARVLSGLVVLAIGLFLANFAFNLITGSGARQSNILAQVARIAIIAFSLALGLQQMGIAPDIVNLAFGLLLGAIAVAIALAFGLGGRDVAGEQVREWLDSFKK</sequence>
<evidence type="ECO:0000256" key="1">
    <source>
        <dbReference type="SAM" id="Phobius"/>
    </source>
</evidence>
<feature type="transmembrane region" description="Helical" evidence="1">
    <location>
        <begin position="136"/>
        <end position="155"/>
    </location>
</feature>
<dbReference type="InterPro" id="IPR008910">
    <property type="entry name" value="MSC_TM_helix"/>
</dbReference>
<organism evidence="2 3">
    <name type="scientific">Moorena producens (strain JHB)</name>
    <dbReference type="NCBI Taxonomy" id="1454205"/>
    <lineage>
        <taxon>Bacteria</taxon>
        <taxon>Bacillati</taxon>
        <taxon>Cyanobacteriota</taxon>
        <taxon>Cyanophyceae</taxon>
        <taxon>Coleofasciculales</taxon>
        <taxon>Coleofasciculaceae</taxon>
        <taxon>Moorena</taxon>
    </lineage>
</organism>
<feature type="transmembrane region" description="Helical" evidence="1">
    <location>
        <begin position="230"/>
        <end position="251"/>
    </location>
</feature>
<feature type="transmembrane region" description="Helical" evidence="1">
    <location>
        <begin position="328"/>
        <end position="348"/>
    </location>
</feature>
<dbReference type="Pfam" id="PF05552">
    <property type="entry name" value="MS_channel_1st_1"/>
    <property type="match status" value="4"/>
</dbReference>
<feature type="transmembrane region" description="Helical" evidence="1">
    <location>
        <begin position="471"/>
        <end position="490"/>
    </location>
</feature>
<evidence type="ECO:0000313" key="3">
    <source>
        <dbReference type="Proteomes" id="UP000176944"/>
    </source>
</evidence>
<feature type="transmembrane region" description="Helical" evidence="1">
    <location>
        <begin position="46"/>
        <end position="64"/>
    </location>
</feature>
<keyword evidence="1" id="KW-0812">Transmembrane</keyword>
<dbReference type="GO" id="GO:0008381">
    <property type="term" value="F:mechanosensitive monoatomic ion channel activity"/>
    <property type="evidence" value="ECO:0007669"/>
    <property type="project" value="InterPro"/>
</dbReference>
<dbReference type="Proteomes" id="UP000176944">
    <property type="component" value="Chromosome"/>
</dbReference>
<gene>
    <name evidence="2" type="ORF">BJP36_14030</name>
</gene>
<feature type="transmembrane region" description="Helical" evidence="1">
    <location>
        <begin position="197"/>
        <end position="218"/>
    </location>
</feature>
<accession>A0A1D9G007</accession>
<dbReference type="AlphaFoldDB" id="A0A1D9G007"/>
<keyword evidence="1" id="KW-0472">Membrane</keyword>
<name>A0A1D9G007_MOOP1</name>
<feature type="transmembrane region" description="Helical" evidence="1">
    <location>
        <begin position="430"/>
        <end position="459"/>
    </location>
</feature>
<feature type="transmembrane region" description="Helical" evidence="1">
    <location>
        <begin position="502"/>
        <end position="522"/>
    </location>
</feature>
<dbReference type="Gene3D" id="1.10.287.1260">
    <property type="match status" value="2"/>
</dbReference>
<dbReference type="PANTHER" id="PTHR30221:SF1">
    <property type="entry name" value="SMALL-CONDUCTANCE MECHANOSENSITIVE CHANNEL"/>
    <property type="match status" value="1"/>
</dbReference>
<feature type="transmembrane region" description="Helical" evidence="1">
    <location>
        <begin position="401"/>
        <end position="424"/>
    </location>
</feature>
<feature type="transmembrane region" description="Helical" evidence="1">
    <location>
        <begin position="98"/>
        <end position="116"/>
    </location>
</feature>
<evidence type="ECO:0000313" key="2">
    <source>
        <dbReference type="EMBL" id="AOY80865.1"/>
    </source>
</evidence>